<dbReference type="CDD" id="cd15904">
    <property type="entry name" value="TSPO_MBR"/>
    <property type="match status" value="1"/>
</dbReference>
<evidence type="ECO:0000256" key="5">
    <source>
        <dbReference type="ARBA" id="ARBA00023136"/>
    </source>
</evidence>
<proteinExistence type="inferred from homology"/>
<keyword evidence="8" id="KW-1185">Reference proteome</keyword>
<keyword evidence="3 6" id="KW-0812">Transmembrane</keyword>
<dbReference type="PANTHER" id="PTHR10057:SF0">
    <property type="entry name" value="TRANSLOCATOR PROTEIN"/>
    <property type="match status" value="1"/>
</dbReference>
<evidence type="ECO:0000256" key="3">
    <source>
        <dbReference type="ARBA" id="ARBA00022692"/>
    </source>
</evidence>
<dbReference type="InterPro" id="IPR004307">
    <property type="entry name" value="TspO_MBR"/>
</dbReference>
<dbReference type="Proteomes" id="UP000759529">
    <property type="component" value="Unassembled WGS sequence"/>
</dbReference>
<feature type="transmembrane region" description="Helical" evidence="6">
    <location>
        <begin position="80"/>
        <end position="99"/>
    </location>
</feature>
<evidence type="ECO:0000256" key="1">
    <source>
        <dbReference type="ARBA" id="ARBA00004141"/>
    </source>
</evidence>
<feature type="transmembrane region" description="Helical" evidence="6">
    <location>
        <begin position="134"/>
        <end position="156"/>
    </location>
</feature>
<evidence type="ECO:0000313" key="8">
    <source>
        <dbReference type="Proteomes" id="UP000759529"/>
    </source>
</evidence>
<name>A0ABS2D1F0_9FLAO</name>
<dbReference type="EMBL" id="JACSOD020000500">
    <property type="protein sequence ID" value="MBM6500245.1"/>
    <property type="molecule type" value="Genomic_DNA"/>
</dbReference>
<comment type="caution">
    <text evidence="7">The sequence shown here is derived from an EMBL/GenBank/DDBJ whole genome shotgun (WGS) entry which is preliminary data.</text>
</comment>
<accession>A0ABS2D1F0</accession>
<dbReference type="PIRSF" id="PIRSF005859">
    <property type="entry name" value="PBR"/>
    <property type="match status" value="1"/>
</dbReference>
<evidence type="ECO:0000256" key="2">
    <source>
        <dbReference type="ARBA" id="ARBA00007524"/>
    </source>
</evidence>
<reference evidence="7 8" key="1">
    <citation type="submission" date="2021-02" db="EMBL/GenBank/DDBJ databases">
        <authorList>
            <person name="Jung H.S."/>
            <person name="Chun B.H."/>
            <person name="Jeon C.O."/>
        </authorList>
    </citation>
    <scope>NUCLEOTIDE SEQUENCE [LARGE SCALE GENOMIC DNA]</scope>
    <source>
        <strain evidence="7 8">LMG 25203</strain>
    </source>
</reference>
<dbReference type="Pfam" id="PF03073">
    <property type="entry name" value="TspO_MBR"/>
    <property type="match status" value="1"/>
</dbReference>
<gene>
    <name evidence="7" type="ORF">H9X54_013180</name>
</gene>
<dbReference type="PANTHER" id="PTHR10057">
    <property type="entry name" value="PERIPHERAL-TYPE BENZODIAZEPINE RECEPTOR"/>
    <property type="match status" value="1"/>
</dbReference>
<evidence type="ECO:0000313" key="7">
    <source>
        <dbReference type="EMBL" id="MBM6500245.1"/>
    </source>
</evidence>
<comment type="subcellular location">
    <subcellularLocation>
        <location evidence="1">Membrane</location>
        <topology evidence="1">Multi-pass membrane protein</topology>
    </subcellularLocation>
</comment>
<evidence type="ECO:0000256" key="6">
    <source>
        <dbReference type="SAM" id="Phobius"/>
    </source>
</evidence>
<dbReference type="InterPro" id="IPR038330">
    <property type="entry name" value="TspO/MBR-related_sf"/>
</dbReference>
<dbReference type="Gene3D" id="1.20.1260.100">
    <property type="entry name" value="TspO/MBR protein"/>
    <property type="match status" value="1"/>
</dbReference>
<feature type="transmembrane region" description="Helical" evidence="6">
    <location>
        <begin position="46"/>
        <end position="68"/>
    </location>
</feature>
<sequence>MQKILRIATVILTCLAVGYISSIVTRENIPTWYADLNKPFFNPPNWIFAPVWTLLYVMMGFAAGRVWNKIDTDEKNVKKAFLFFIIQLALNALWSYLFFGLRNPMLASFEIILLWLMIYETYLQFKKLDKISGYLLLPYLAWVSFATVLTFSIWYLNR</sequence>
<keyword evidence="4 6" id="KW-1133">Transmembrane helix</keyword>
<keyword evidence="5 6" id="KW-0472">Membrane</keyword>
<organism evidence="7 8">
    <name type="scientific">Flavobacterium macrobrachii</name>
    <dbReference type="NCBI Taxonomy" id="591204"/>
    <lineage>
        <taxon>Bacteria</taxon>
        <taxon>Pseudomonadati</taxon>
        <taxon>Bacteroidota</taxon>
        <taxon>Flavobacteriia</taxon>
        <taxon>Flavobacteriales</taxon>
        <taxon>Flavobacteriaceae</taxon>
        <taxon>Flavobacterium</taxon>
    </lineage>
</organism>
<dbReference type="RefSeq" id="WP_187656705.1">
    <property type="nucleotide sequence ID" value="NZ_JACSOD020000500.1"/>
</dbReference>
<comment type="similarity">
    <text evidence="2">Belongs to the TspO/BZRP family.</text>
</comment>
<protein>
    <submittedName>
        <fullName evidence="7">Tryptophan-rich sensory protein</fullName>
    </submittedName>
</protein>
<evidence type="ECO:0000256" key="4">
    <source>
        <dbReference type="ARBA" id="ARBA00022989"/>
    </source>
</evidence>